<sequence length="214" mass="24216">MIIHRLYKIKGDSTIPNADQLKFWGYIIINDSYWLVNQKQIKPTLGHCFVSGQNSNGWNTCSISLSPTWISRHDLESDRIYTISGNITTESSGGGLKFNYKPNDARLVGEDVKEIHEKRVMIYSDGTILSVKEECKSGIVPSFEVIVGHTVNNDCNSLRAKYLLDNNHIRIPEGTKLKDGDRVNFYGSLEGIDSDLDMMVVQVYEGMYENTNEN</sequence>
<dbReference type="AlphaFoldDB" id="A0A5B0P2D1"/>
<proteinExistence type="predicted"/>
<name>A0A5B0P2D1_PUCGR</name>
<gene>
    <name evidence="2" type="ORF">PGT21_013428</name>
    <name evidence="1" type="ORF">PGTUg99_026027</name>
</gene>
<keyword evidence="3" id="KW-1185">Reference proteome</keyword>
<dbReference type="Proteomes" id="UP000325313">
    <property type="component" value="Unassembled WGS sequence"/>
</dbReference>
<protein>
    <submittedName>
        <fullName evidence="2">Uncharacterized protein</fullName>
    </submittedName>
</protein>
<evidence type="ECO:0000313" key="3">
    <source>
        <dbReference type="Proteomes" id="UP000324748"/>
    </source>
</evidence>
<reference evidence="3 4" key="1">
    <citation type="submission" date="2019-05" db="EMBL/GenBank/DDBJ databases">
        <title>Emergence of the Ug99 lineage of the wheat stem rust pathogen through somatic hybridization.</title>
        <authorList>
            <person name="Li F."/>
            <person name="Upadhyaya N.M."/>
            <person name="Sperschneider J."/>
            <person name="Matny O."/>
            <person name="Nguyen-Phuc H."/>
            <person name="Mago R."/>
            <person name="Raley C."/>
            <person name="Miller M.E."/>
            <person name="Silverstein K.A.T."/>
            <person name="Henningsen E."/>
            <person name="Hirsch C.D."/>
            <person name="Visser B."/>
            <person name="Pretorius Z.A."/>
            <person name="Steffenson B.J."/>
            <person name="Schwessinger B."/>
            <person name="Dodds P.N."/>
            <person name="Figueroa M."/>
        </authorList>
    </citation>
    <scope>NUCLEOTIDE SEQUENCE [LARGE SCALE GENOMIC DNA]</scope>
    <source>
        <strain evidence="2">21-0</strain>
        <strain evidence="1 4">Ug99</strain>
    </source>
</reference>
<accession>A0A5B0P2D1</accession>
<organism evidence="2 3">
    <name type="scientific">Puccinia graminis f. sp. tritici</name>
    <dbReference type="NCBI Taxonomy" id="56615"/>
    <lineage>
        <taxon>Eukaryota</taxon>
        <taxon>Fungi</taxon>
        <taxon>Dikarya</taxon>
        <taxon>Basidiomycota</taxon>
        <taxon>Pucciniomycotina</taxon>
        <taxon>Pucciniomycetes</taxon>
        <taxon>Pucciniales</taxon>
        <taxon>Pucciniaceae</taxon>
        <taxon>Puccinia</taxon>
    </lineage>
</organism>
<evidence type="ECO:0000313" key="1">
    <source>
        <dbReference type="EMBL" id="KAA1083304.1"/>
    </source>
</evidence>
<dbReference type="EMBL" id="VDEP01000438">
    <property type="protein sequence ID" value="KAA1083304.1"/>
    <property type="molecule type" value="Genomic_DNA"/>
</dbReference>
<evidence type="ECO:0000313" key="4">
    <source>
        <dbReference type="Proteomes" id="UP000325313"/>
    </source>
</evidence>
<comment type="caution">
    <text evidence="2">The sequence shown here is derived from an EMBL/GenBank/DDBJ whole genome shotgun (WGS) entry which is preliminary data.</text>
</comment>
<dbReference type="Proteomes" id="UP000324748">
    <property type="component" value="Unassembled WGS sequence"/>
</dbReference>
<evidence type="ECO:0000313" key="2">
    <source>
        <dbReference type="EMBL" id="KAA1094209.1"/>
    </source>
</evidence>
<dbReference type="EMBL" id="VSWC01000079">
    <property type="protein sequence ID" value="KAA1094209.1"/>
    <property type="molecule type" value="Genomic_DNA"/>
</dbReference>
<dbReference type="OrthoDB" id="2512843at2759"/>